<keyword evidence="2" id="KW-1185">Reference proteome</keyword>
<reference evidence="1 2" key="1">
    <citation type="journal article" date="2018" name="Sci. Rep.">
        <title>Comparative analysis of the Pocillopora damicornis genome highlights role of immune system in coral evolution.</title>
        <authorList>
            <person name="Cunning R."/>
            <person name="Bay R.A."/>
            <person name="Gillette P."/>
            <person name="Baker A.C."/>
            <person name="Traylor-Knowles N."/>
        </authorList>
    </citation>
    <scope>NUCLEOTIDE SEQUENCE [LARGE SCALE GENOMIC DNA]</scope>
    <source>
        <strain evidence="1">RSMAS</strain>
        <tissue evidence="1">Whole animal</tissue>
    </source>
</reference>
<accession>A0A3M6TG31</accession>
<dbReference type="EMBL" id="RCHS01003662">
    <property type="protein sequence ID" value="RMX40343.1"/>
    <property type="molecule type" value="Genomic_DNA"/>
</dbReference>
<gene>
    <name evidence="1" type="ORF">pdam_00025603</name>
</gene>
<name>A0A3M6TG31_POCDA</name>
<dbReference type="Proteomes" id="UP000275408">
    <property type="component" value="Unassembled WGS sequence"/>
</dbReference>
<comment type="caution">
    <text evidence="1">The sequence shown here is derived from an EMBL/GenBank/DDBJ whole genome shotgun (WGS) entry which is preliminary data.</text>
</comment>
<proteinExistence type="predicted"/>
<dbReference type="AlphaFoldDB" id="A0A3M6TG31"/>
<protein>
    <submittedName>
        <fullName evidence="1">Uncharacterized protein</fullName>
    </submittedName>
</protein>
<organism evidence="1 2">
    <name type="scientific">Pocillopora damicornis</name>
    <name type="common">Cauliflower coral</name>
    <name type="synonym">Millepora damicornis</name>
    <dbReference type="NCBI Taxonomy" id="46731"/>
    <lineage>
        <taxon>Eukaryota</taxon>
        <taxon>Metazoa</taxon>
        <taxon>Cnidaria</taxon>
        <taxon>Anthozoa</taxon>
        <taxon>Hexacorallia</taxon>
        <taxon>Scleractinia</taxon>
        <taxon>Astrocoeniina</taxon>
        <taxon>Pocilloporidae</taxon>
        <taxon>Pocillopora</taxon>
    </lineage>
</organism>
<evidence type="ECO:0000313" key="1">
    <source>
        <dbReference type="EMBL" id="RMX40343.1"/>
    </source>
</evidence>
<evidence type="ECO:0000313" key="2">
    <source>
        <dbReference type="Proteomes" id="UP000275408"/>
    </source>
</evidence>
<sequence>MSSKFHCPLITLKNLIRWNRLICSAIWFSRLAIKRKNNLKPSAVSRPTIKWCRALFATDFGFLRTRKSSLKAPFRNRKCQRRRKRKWKTSFDLSKCETKPVLLGMVPTADSTSKEFSITFSPGS</sequence>